<evidence type="ECO:0000313" key="2">
    <source>
        <dbReference type="EMBL" id="ADV68135.1"/>
    </source>
</evidence>
<feature type="domain" description="HTH marR-type" evidence="1">
    <location>
        <begin position="24"/>
        <end position="159"/>
    </location>
</feature>
<dbReference type="RefSeq" id="WP_013557640.1">
    <property type="nucleotide sequence ID" value="NC_014958.1"/>
</dbReference>
<dbReference type="EMBL" id="CP002454">
    <property type="protein sequence ID" value="ADV68135.1"/>
    <property type="molecule type" value="Genomic_DNA"/>
</dbReference>
<organism evidence="2 3">
    <name type="scientific">Deinococcus maricopensis (strain DSM 21211 / LMG 22137 / NRRL B-23946 / LB-34)</name>
    <dbReference type="NCBI Taxonomy" id="709986"/>
    <lineage>
        <taxon>Bacteria</taxon>
        <taxon>Thermotogati</taxon>
        <taxon>Deinococcota</taxon>
        <taxon>Deinococci</taxon>
        <taxon>Deinococcales</taxon>
        <taxon>Deinococcaceae</taxon>
        <taxon>Deinococcus</taxon>
    </lineage>
</organism>
<dbReference type="SMART" id="SM00347">
    <property type="entry name" value="HTH_MARR"/>
    <property type="match status" value="1"/>
</dbReference>
<dbReference type="HOGENOM" id="CLU_083287_27_5_0"/>
<dbReference type="InterPro" id="IPR039422">
    <property type="entry name" value="MarR/SlyA-like"/>
</dbReference>
<dbReference type="GO" id="GO:0006950">
    <property type="term" value="P:response to stress"/>
    <property type="evidence" value="ECO:0007669"/>
    <property type="project" value="TreeGrafter"/>
</dbReference>
<sequence>MAHDLLARIEHDWRTTRPDLDATPMLTVISVQRASAYLQTHLERFFAAHDLTPASFDLLVTLRRSAPPGGLTPGELSGLCAITPPAITKRLDALEALHLIERVPHETDRRATRVRLTRDGRARVDDVLDAHVANEERLLSPLTREERATLRTLLTRLMDAPEATP</sequence>
<dbReference type="PANTHER" id="PTHR33164:SF104">
    <property type="entry name" value="TRANSCRIPTIONAL REGULATORY PROTEIN"/>
    <property type="match status" value="1"/>
</dbReference>
<dbReference type="PRINTS" id="PR00598">
    <property type="entry name" value="HTHMARR"/>
</dbReference>
<reference evidence="3" key="2">
    <citation type="submission" date="2011-01" db="EMBL/GenBank/DDBJ databases">
        <title>The complete genome of Deinococcus maricopensis DSM 21211.</title>
        <authorList>
            <consortium name="US DOE Joint Genome Institute (JGI-PGF)"/>
            <person name="Lucas S."/>
            <person name="Copeland A."/>
            <person name="Lapidus A."/>
            <person name="Goodwin L."/>
            <person name="Pitluck S."/>
            <person name="Kyrpides N."/>
            <person name="Mavromatis K."/>
            <person name="Pagani I."/>
            <person name="Ivanova N."/>
            <person name="Ovchinnikova G."/>
            <person name="Zeytun A."/>
            <person name="Detter J.C."/>
            <person name="Han C."/>
            <person name="Land M."/>
            <person name="Hauser L."/>
            <person name="Markowitz V."/>
            <person name="Cheng J.-F."/>
            <person name="Hugenholtz P."/>
            <person name="Woyke T."/>
            <person name="Wu D."/>
            <person name="Pukall R."/>
            <person name="Gehrich-Schroeter G."/>
            <person name="Brambilla E."/>
            <person name="Klenk H.-P."/>
            <person name="Eisen J.A."/>
        </authorList>
    </citation>
    <scope>NUCLEOTIDE SEQUENCE [LARGE SCALE GENOMIC DNA]</scope>
    <source>
        <strain evidence="3">DSM 21211 / LMG 22137 / NRRL B-23946 / LB-34</strain>
    </source>
</reference>
<dbReference type="AlphaFoldDB" id="E8UAP6"/>
<dbReference type="Pfam" id="PF12802">
    <property type="entry name" value="MarR_2"/>
    <property type="match status" value="1"/>
</dbReference>
<dbReference type="eggNOG" id="COG1846">
    <property type="taxonomic scope" value="Bacteria"/>
</dbReference>
<reference evidence="2 3" key="1">
    <citation type="journal article" date="2011" name="Stand. Genomic Sci.">
        <title>Complete genome sequence of Deinococcus maricopensis type strain (LB-34).</title>
        <authorList>
            <person name="Pukall R."/>
            <person name="Zeytun A."/>
            <person name="Lucas S."/>
            <person name="Lapidus A."/>
            <person name="Hammon N."/>
            <person name="Deshpande S."/>
            <person name="Nolan M."/>
            <person name="Cheng J.F."/>
            <person name="Pitluck S."/>
            <person name="Liolios K."/>
            <person name="Pagani I."/>
            <person name="Mikhailova N."/>
            <person name="Ivanova N."/>
            <person name="Mavromatis K."/>
            <person name="Pati A."/>
            <person name="Tapia R."/>
            <person name="Han C."/>
            <person name="Goodwin L."/>
            <person name="Chen A."/>
            <person name="Palaniappan K."/>
            <person name="Land M."/>
            <person name="Hauser L."/>
            <person name="Chang Y.J."/>
            <person name="Jeffries C.D."/>
            <person name="Brambilla E.M."/>
            <person name="Rohde M."/>
            <person name="Goker M."/>
            <person name="Detter J.C."/>
            <person name="Woyke T."/>
            <person name="Bristow J."/>
            <person name="Eisen J.A."/>
            <person name="Markowitz V."/>
            <person name="Hugenholtz P."/>
            <person name="Kyrpides N.C."/>
            <person name="Klenk H.P."/>
        </authorList>
    </citation>
    <scope>NUCLEOTIDE SEQUENCE [LARGE SCALE GENOMIC DNA]</scope>
    <source>
        <strain evidence="3">DSM 21211 / LMG 22137 / NRRL B-23946 / LB-34</strain>
    </source>
</reference>
<protein>
    <submittedName>
        <fullName evidence="2">Transcriptional regulator, MarR family</fullName>
    </submittedName>
</protein>
<accession>E8UAP6</accession>
<dbReference type="InterPro" id="IPR036388">
    <property type="entry name" value="WH-like_DNA-bd_sf"/>
</dbReference>
<evidence type="ECO:0000313" key="3">
    <source>
        <dbReference type="Proteomes" id="UP000008635"/>
    </source>
</evidence>
<evidence type="ECO:0000259" key="1">
    <source>
        <dbReference type="PROSITE" id="PS50995"/>
    </source>
</evidence>
<dbReference type="GO" id="GO:0003700">
    <property type="term" value="F:DNA-binding transcription factor activity"/>
    <property type="evidence" value="ECO:0007669"/>
    <property type="project" value="InterPro"/>
</dbReference>
<dbReference type="InterPro" id="IPR000835">
    <property type="entry name" value="HTH_MarR-typ"/>
</dbReference>
<dbReference type="STRING" id="709986.Deima_2500"/>
<dbReference type="InterPro" id="IPR036390">
    <property type="entry name" value="WH_DNA-bd_sf"/>
</dbReference>
<dbReference type="PANTHER" id="PTHR33164">
    <property type="entry name" value="TRANSCRIPTIONAL REGULATOR, MARR FAMILY"/>
    <property type="match status" value="1"/>
</dbReference>
<name>E8UAP6_DEIML</name>
<dbReference type="Proteomes" id="UP000008635">
    <property type="component" value="Chromosome"/>
</dbReference>
<gene>
    <name evidence="2" type="ordered locus">Deima_2500</name>
</gene>
<dbReference type="OrthoDB" id="9799747at2"/>
<dbReference type="PROSITE" id="PS50995">
    <property type="entry name" value="HTH_MARR_2"/>
    <property type="match status" value="1"/>
</dbReference>
<keyword evidence="3" id="KW-1185">Reference proteome</keyword>
<dbReference type="KEGG" id="dmr:Deima_2500"/>
<dbReference type="Gene3D" id="1.10.10.10">
    <property type="entry name" value="Winged helix-like DNA-binding domain superfamily/Winged helix DNA-binding domain"/>
    <property type="match status" value="1"/>
</dbReference>
<dbReference type="SUPFAM" id="SSF46785">
    <property type="entry name" value="Winged helix' DNA-binding domain"/>
    <property type="match status" value="1"/>
</dbReference>
<proteinExistence type="predicted"/>